<dbReference type="SUPFAM" id="SSF51730">
    <property type="entry name" value="FAD-linked oxidoreductase"/>
    <property type="match status" value="1"/>
</dbReference>
<comment type="similarity">
    <text evidence="1 5">Belongs to the proline oxidase family.</text>
</comment>
<dbReference type="InterPro" id="IPR015659">
    <property type="entry name" value="Proline_oxidase"/>
</dbReference>
<dbReference type="Proteomes" id="UP000663671">
    <property type="component" value="Chromosome 2"/>
</dbReference>
<dbReference type="GO" id="GO:0010133">
    <property type="term" value="P:L-proline catabolic process to L-glutamate"/>
    <property type="evidence" value="ECO:0007669"/>
    <property type="project" value="TreeGrafter"/>
</dbReference>
<comment type="cofactor">
    <cofactor evidence="5">
        <name>FAD</name>
        <dbReference type="ChEBI" id="CHEBI:57692"/>
    </cofactor>
</comment>
<sequence>MVHQRLCSPCRITALKYMVPRPIPSSRSIHLPASRPRRTLTSATWDTPHPVTPNEYPMRHRDMERVPLTALLRSIVMQAAMSHPYIVDAASALAQRNIQMLTGNMLLRFFLDKFFYAQFCAGSTETEIKKTVEDLKALGFKGMIISYAREVDLLNVAEDASEARHEHQGRVAQWLDGTLKGVRYSNPDDFVALKFTGAGPECVRLLEAGMAPDATMAEAVTQICESAKSRGVRLLIDAEHHSQQAGIDSWTMDLMEKYNQDGRLVVYNTYQMSVASLHCSNSNAWFRIADLEAVRGAYLKSDPRHLIHDTREDTDRAYNDAAHMLATQHLSGPSAPKVGLVLATHNAQSVEMMRKLRQEQLKEQLPLAEVVYSQLMGMADELSLNLIQKRENVMEEDIQVFKYAVGGTIEECMMYLLRRADENRDAVERGQLTQQALWRELRQRLFPLISFVRTLRDGNLVMPVNCQSSRVLAVYQKHVKVTQIRHPCE</sequence>
<name>A0A8A1LZW2_AJECA</name>
<dbReference type="EMBL" id="CP069109">
    <property type="protein sequence ID" value="QSS57954.1"/>
    <property type="molecule type" value="Genomic_DNA"/>
</dbReference>
<keyword evidence="5" id="KW-0285">Flavoprotein</keyword>
<dbReference type="PANTHER" id="PTHR13914:SF0">
    <property type="entry name" value="PROLINE DEHYDROGENASE 1, MITOCHONDRIAL"/>
    <property type="match status" value="1"/>
</dbReference>
<evidence type="ECO:0000256" key="2">
    <source>
        <dbReference type="ARBA" id="ARBA00012695"/>
    </source>
</evidence>
<dbReference type="AlphaFoldDB" id="A0A8A1LZW2"/>
<dbReference type="GO" id="GO:0004657">
    <property type="term" value="F:proline dehydrogenase activity"/>
    <property type="evidence" value="ECO:0007669"/>
    <property type="project" value="UniProtKB-EC"/>
</dbReference>
<feature type="domain" description="Proline dehydrogenase" evidence="6">
    <location>
        <begin position="129"/>
        <end position="427"/>
    </location>
</feature>
<evidence type="ECO:0000313" key="8">
    <source>
        <dbReference type="Proteomes" id="UP000663671"/>
    </source>
</evidence>
<comment type="catalytic activity">
    <reaction evidence="5">
        <text>L-proline + a quinone = (S)-1-pyrroline-5-carboxylate + a quinol + H(+)</text>
        <dbReference type="Rhea" id="RHEA:23784"/>
        <dbReference type="ChEBI" id="CHEBI:15378"/>
        <dbReference type="ChEBI" id="CHEBI:17388"/>
        <dbReference type="ChEBI" id="CHEBI:24646"/>
        <dbReference type="ChEBI" id="CHEBI:60039"/>
        <dbReference type="ChEBI" id="CHEBI:132124"/>
        <dbReference type="EC" id="1.5.5.2"/>
    </reaction>
</comment>
<dbReference type="InterPro" id="IPR002872">
    <property type="entry name" value="Proline_DH_dom"/>
</dbReference>
<evidence type="ECO:0000313" key="7">
    <source>
        <dbReference type="EMBL" id="QSS57954.1"/>
    </source>
</evidence>
<keyword evidence="5" id="KW-0274">FAD</keyword>
<dbReference type="Pfam" id="PF01619">
    <property type="entry name" value="Pro_dh"/>
    <property type="match status" value="1"/>
</dbReference>
<dbReference type="PANTHER" id="PTHR13914">
    <property type="entry name" value="PROLINE OXIDASE"/>
    <property type="match status" value="1"/>
</dbReference>
<gene>
    <name evidence="7" type="primary">PUT1b</name>
    <name evidence="7" type="ORF">I7I51_07373</name>
</gene>
<evidence type="ECO:0000259" key="6">
    <source>
        <dbReference type="Pfam" id="PF01619"/>
    </source>
</evidence>
<evidence type="ECO:0000256" key="4">
    <source>
        <dbReference type="ARBA" id="ARBA00023062"/>
    </source>
</evidence>
<keyword evidence="4 5" id="KW-0642">Proline metabolism</keyword>
<dbReference type="GO" id="GO:0071949">
    <property type="term" value="F:FAD binding"/>
    <property type="evidence" value="ECO:0007669"/>
    <property type="project" value="TreeGrafter"/>
</dbReference>
<dbReference type="Gene3D" id="3.20.20.220">
    <property type="match status" value="1"/>
</dbReference>
<keyword evidence="3 5" id="KW-0560">Oxidoreductase</keyword>
<evidence type="ECO:0000256" key="5">
    <source>
        <dbReference type="RuleBase" id="RU364054"/>
    </source>
</evidence>
<organism evidence="7 8">
    <name type="scientific">Ajellomyces capsulatus</name>
    <name type="common">Darling's disease fungus</name>
    <name type="synonym">Histoplasma capsulatum</name>
    <dbReference type="NCBI Taxonomy" id="5037"/>
    <lineage>
        <taxon>Eukaryota</taxon>
        <taxon>Fungi</taxon>
        <taxon>Dikarya</taxon>
        <taxon>Ascomycota</taxon>
        <taxon>Pezizomycotina</taxon>
        <taxon>Eurotiomycetes</taxon>
        <taxon>Eurotiomycetidae</taxon>
        <taxon>Onygenales</taxon>
        <taxon>Ajellomycetaceae</taxon>
        <taxon>Histoplasma</taxon>
    </lineage>
</organism>
<reference evidence="7" key="1">
    <citation type="submission" date="2021-01" db="EMBL/GenBank/DDBJ databases">
        <title>Chromosome-level genome assembly of a human fungal pathogen reveals clustering of transcriptionally co-regulated genes.</title>
        <authorList>
            <person name="Voorhies M."/>
            <person name="Cohen S."/>
            <person name="Shea T.P."/>
            <person name="Petrus S."/>
            <person name="Munoz J.F."/>
            <person name="Poplawski S."/>
            <person name="Goldman W.E."/>
            <person name="Michael T."/>
            <person name="Cuomo C.A."/>
            <person name="Sil A."/>
            <person name="Beyhan S."/>
        </authorList>
    </citation>
    <scope>NUCLEOTIDE SEQUENCE</scope>
    <source>
        <strain evidence="7">WU24</strain>
    </source>
</reference>
<evidence type="ECO:0000256" key="1">
    <source>
        <dbReference type="ARBA" id="ARBA00005869"/>
    </source>
</evidence>
<accession>A0A8A1LZW2</accession>
<dbReference type="OrthoDB" id="5464at2759"/>
<dbReference type="EC" id="1.5.5.2" evidence="2 5"/>
<protein>
    <recommendedName>
        <fullName evidence="2 5">Proline dehydrogenase</fullName>
        <ecNumber evidence="2 5">1.5.5.2</ecNumber>
    </recommendedName>
</protein>
<comment type="function">
    <text evidence="5">Converts proline to delta-1-pyrroline-5-carboxylate.</text>
</comment>
<dbReference type="InterPro" id="IPR029041">
    <property type="entry name" value="FAD-linked_oxidoreductase-like"/>
</dbReference>
<dbReference type="VEuPathDB" id="FungiDB:I7I51_07373"/>
<evidence type="ECO:0000256" key="3">
    <source>
        <dbReference type="ARBA" id="ARBA00023002"/>
    </source>
</evidence>
<proteinExistence type="inferred from homology"/>
<dbReference type="GO" id="GO:0005739">
    <property type="term" value="C:mitochondrion"/>
    <property type="evidence" value="ECO:0007669"/>
    <property type="project" value="TreeGrafter"/>
</dbReference>